<dbReference type="EMBL" id="LYDR01000158">
    <property type="protein sequence ID" value="ODA28096.1"/>
    <property type="molecule type" value="Genomic_DNA"/>
</dbReference>
<protein>
    <recommendedName>
        <fullName evidence="3">Carboxypeptidase regulatory-like domain-containing protein</fullName>
    </recommendedName>
</protein>
<dbReference type="PROSITE" id="PS51257">
    <property type="entry name" value="PROKAR_LIPOPROTEIN"/>
    <property type="match status" value="1"/>
</dbReference>
<gene>
    <name evidence="1" type="ORF">A6X21_14655</name>
</gene>
<accession>A0A1C3E4C4</accession>
<keyword evidence="2" id="KW-1185">Reference proteome</keyword>
<comment type="caution">
    <text evidence="1">The sequence shown here is derived from an EMBL/GenBank/DDBJ whole genome shotgun (WGS) entry which is preliminary data.</text>
</comment>
<evidence type="ECO:0008006" key="3">
    <source>
        <dbReference type="Google" id="ProtNLM"/>
    </source>
</evidence>
<organism evidence="1 2">
    <name type="scientific">Planctopirus hydrillae</name>
    <dbReference type="NCBI Taxonomy" id="1841610"/>
    <lineage>
        <taxon>Bacteria</taxon>
        <taxon>Pseudomonadati</taxon>
        <taxon>Planctomycetota</taxon>
        <taxon>Planctomycetia</taxon>
        <taxon>Planctomycetales</taxon>
        <taxon>Planctomycetaceae</taxon>
        <taxon>Planctopirus</taxon>
    </lineage>
</organism>
<name>A0A1C3E4C4_9PLAN</name>
<sequence>MIDVFYRSHFNQRLQWIGSLSLMLWIGTFVTGCGQSGVQPVDVSGKVTFGGEPVKFGLLEFVPDSAKGHQGPAGSAEIVDGQFTTRGSGKGVIPGPHLVRVTGYEKKPASSQGDETVITKADIPLFLMFTIPVEKVGATCDLDVPASAKGYGVAPVNRGGRIAAP</sequence>
<proteinExistence type="predicted"/>
<reference evidence="1 2" key="1">
    <citation type="submission" date="2016-05" db="EMBL/GenBank/DDBJ databases">
        <title>Genomic and physiological characterization of Planctopirus sp. isolated from fresh water lake.</title>
        <authorList>
            <person name="Subhash Y."/>
            <person name="Ramana C."/>
        </authorList>
    </citation>
    <scope>NUCLEOTIDE SEQUENCE [LARGE SCALE GENOMIC DNA]</scope>
    <source>
        <strain evidence="1 2">JC280</strain>
    </source>
</reference>
<dbReference type="RefSeq" id="WP_068853297.1">
    <property type="nucleotide sequence ID" value="NZ_LYDR01000158.1"/>
</dbReference>
<dbReference type="OrthoDB" id="289094at2"/>
<evidence type="ECO:0000313" key="2">
    <source>
        <dbReference type="Proteomes" id="UP000094828"/>
    </source>
</evidence>
<dbReference type="AlphaFoldDB" id="A0A1C3E4C4"/>
<dbReference type="Proteomes" id="UP000094828">
    <property type="component" value="Unassembled WGS sequence"/>
</dbReference>
<evidence type="ECO:0000313" key="1">
    <source>
        <dbReference type="EMBL" id="ODA28096.1"/>
    </source>
</evidence>